<keyword evidence="4" id="KW-0472">Membrane</keyword>
<keyword evidence="6" id="KW-1185">Reference proteome</keyword>
<evidence type="ECO:0000256" key="2">
    <source>
        <dbReference type="ARBA" id="ARBA00023034"/>
    </source>
</evidence>
<dbReference type="Pfam" id="PF05719">
    <property type="entry name" value="GPP34"/>
    <property type="match status" value="1"/>
</dbReference>
<evidence type="ECO:0000313" key="5">
    <source>
        <dbReference type="EMBL" id="RPF28894.1"/>
    </source>
</evidence>
<dbReference type="Gene3D" id="1.10.3630.10">
    <property type="entry name" value="yeast vps74-n-term truncation variant domain like"/>
    <property type="match status" value="1"/>
</dbReference>
<comment type="subcellular location">
    <subcellularLocation>
        <location evidence="1">Golgi apparatus membrane</location>
        <topology evidence="1">Peripheral membrane protein</topology>
        <orientation evidence="1">Cytoplasmic side</orientation>
    </subcellularLocation>
</comment>
<sequence>MLLAEDLVLLLTDDKTGRPIVDQLRRDLVLSGAVVHQLTELGRLRVTGRDEELRPGRLVVADGSPTGDDLLDATLERLAGRKPEKPKNALGGIGKGLYQRLLEHLAARGILRLEVDRVLGLFPRTAWPAVDSTHEDGVRRGLSDVLVVGRTPTPHELTLIALLDAVGQVPAVLPGSDVSRRELRRRARAVAEDGGFAATAVRKALDDALAATTVVATSQ</sequence>
<dbReference type="Proteomes" id="UP000280726">
    <property type="component" value="Unassembled WGS sequence"/>
</dbReference>
<name>A0A3N4Z9Z6_9MICO</name>
<protein>
    <submittedName>
        <fullName evidence="5">Golgi phosphoprotein 3 GPP34</fullName>
    </submittedName>
</protein>
<organism evidence="5 6">
    <name type="scientific">Georgenia muralis</name>
    <dbReference type="NCBI Taxonomy" id="154117"/>
    <lineage>
        <taxon>Bacteria</taxon>
        <taxon>Bacillati</taxon>
        <taxon>Actinomycetota</taxon>
        <taxon>Actinomycetes</taxon>
        <taxon>Micrococcales</taxon>
        <taxon>Bogoriellaceae</taxon>
        <taxon>Georgenia</taxon>
    </lineage>
</organism>
<accession>A0A3N4Z9Z6</accession>
<dbReference type="InterPro" id="IPR038261">
    <property type="entry name" value="GPP34-like_sf"/>
</dbReference>
<proteinExistence type="predicted"/>
<dbReference type="GO" id="GO:0070273">
    <property type="term" value="F:phosphatidylinositol-4-phosphate binding"/>
    <property type="evidence" value="ECO:0007669"/>
    <property type="project" value="InterPro"/>
</dbReference>
<evidence type="ECO:0000256" key="1">
    <source>
        <dbReference type="ARBA" id="ARBA00004255"/>
    </source>
</evidence>
<dbReference type="InterPro" id="IPR008628">
    <property type="entry name" value="GPP34-like"/>
</dbReference>
<keyword evidence="2" id="KW-0333">Golgi apparatus</keyword>
<dbReference type="OrthoDB" id="4962633at2"/>
<comment type="caution">
    <text evidence="5">The sequence shown here is derived from an EMBL/GenBank/DDBJ whole genome shotgun (WGS) entry which is preliminary data.</text>
</comment>
<evidence type="ECO:0000313" key="6">
    <source>
        <dbReference type="Proteomes" id="UP000280726"/>
    </source>
</evidence>
<dbReference type="AlphaFoldDB" id="A0A3N4Z9Z6"/>
<dbReference type="GO" id="GO:0005737">
    <property type="term" value="C:cytoplasm"/>
    <property type="evidence" value="ECO:0007669"/>
    <property type="project" value="UniProtKB-ARBA"/>
</dbReference>
<reference evidence="5 6" key="1">
    <citation type="submission" date="2018-11" db="EMBL/GenBank/DDBJ databases">
        <title>Sequencing the genomes of 1000 actinobacteria strains.</title>
        <authorList>
            <person name="Klenk H.-P."/>
        </authorList>
    </citation>
    <scope>NUCLEOTIDE SEQUENCE [LARGE SCALE GENOMIC DNA]</scope>
    <source>
        <strain evidence="5 6">DSM 14418</strain>
    </source>
</reference>
<dbReference type="RefSeq" id="WP_123919443.1">
    <property type="nucleotide sequence ID" value="NZ_RKRA01000001.1"/>
</dbReference>
<evidence type="ECO:0000256" key="3">
    <source>
        <dbReference type="ARBA" id="ARBA00023121"/>
    </source>
</evidence>
<evidence type="ECO:0000256" key="4">
    <source>
        <dbReference type="ARBA" id="ARBA00023136"/>
    </source>
</evidence>
<keyword evidence="3" id="KW-0446">Lipid-binding</keyword>
<dbReference type="EMBL" id="RKRA01000001">
    <property type="protein sequence ID" value="RPF28894.1"/>
    <property type="molecule type" value="Genomic_DNA"/>
</dbReference>
<dbReference type="GO" id="GO:0012505">
    <property type="term" value="C:endomembrane system"/>
    <property type="evidence" value="ECO:0007669"/>
    <property type="project" value="UniProtKB-ARBA"/>
</dbReference>
<gene>
    <name evidence="5" type="ORF">EDD32_3444</name>
</gene>